<keyword evidence="2" id="KW-1185">Reference proteome</keyword>
<dbReference type="RefSeq" id="WP_264791341.1">
    <property type="nucleotide sequence ID" value="NZ_AP026867.1"/>
</dbReference>
<evidence type="ECO:0008006" key="3">
    <source>
        <dbReference type="Google" id="ProtNLM"/>
    </source>
</evidence>
<gene>
    <name evidence="1" type="ORF">AsAng_0007030</name>
</gene>
<reference evidence="1" key="1">
    <citation type="submission" date="2022-09" db="EMBL/GenBank/DDBJ databases">
        <title>Aureispira anguillicida sp. nov., isolated from Leptocephalus of Japanese eel Anguilla japonica.</title>
        <authorList>
            <person name="Yuasa K."/>
            <person name="Mekata T."/>
            <person name="Ikunari K."/>
        </authorList>
    </citation>
    <scope>NUCLEOTIDE SEQUENCE</scope>
    <source>
        <strain evidence="1">EL160426</strain>
    </source>
</reference>
<dbReference type="Gene3D" id="1.25.40.10">
    <property type="entry name" value="Tetratricopeptide repeat domain"/>
    <property type="match status" value="1"/>
</dbReference>
<dbReference type="InterPro" id="IPR029063">
    <property type="entry name" value="SAM-dependent_MTases_sf"/>
</dbReference>
<name>A0A915YBF8_9BACT</name>
<evidence type="ECO:0000313" key="1">
    <source>
        <dbReference type="EMBL" id="BDS09998.1"/>
    </source>
</evidence>
<organism evidence="1 2">
    <name type="scientific">Aureispira anguillae</name>
    <dbReference type="NCBI Taxonomy" id="2864201"/>
    <lineage>
        <taxon>Bacteria</taxon>
        <taxon>Pseudomonadati</taxon>
        <taxon>Bacteroidota</taxon>
        <taxon>Saprospiria</taxon>
        <taxon>Saprospirales</taxon>
        <taxon>Saprospiraceae</taxon>
        <taxon>Aureispira</taxon>
    </lineage>
</organism>
<dbReference type="SMART" id="SM00028">
    <property type="entry name" value="TPR"/>
    <property type="match status" value="2"/>
</dbReference>
<dbReference type="SUPFAM" id="SSF53335">
    <property type="entry name" value="S-adenosyl-L-methionine-dependent methyltransferases"/>
    <property type="match status" value="1"/>
</dbReference>
<dbReference type="Proteomes" id="UP001060919">
    <property type="component" value="Chromosome"/>
</dbReference>
<protein>
    <recommendedName>
        <fullName evidence="3">Tetratricopeptide repeat-containing protein</fullName>
    </recommendedName>
</protein>
<dbReference type="InterPro" id="IPR038375">
    <property type="entry name" value="NDUFAF7_sf"/>
</dbReference>
<sequence>MFLLEEKTKFSDSQLWALQRAYYEQKGVEAWSSGTVPHYITSNPVVGKTYAELVLAFLRDLSLKKQSTQTVYLLELGAGHGRFCYHFFKHFEKFYTQSALKLPPFCYVLSDFTTSNFEFWKTHPRLGPYLEKGWLDLALFDAEKDTELKLEYQNKVLGINSLEQPLIVVANYFFDSIPQDLFKVQNQQLFDCLVSLHTASDPAEQDSTELLATLELVYEYQTTKFDAYQASPPIKKLLEEYQKKLSNTHFLFPKVGLKCIERLRKLSKKGLLLLSADRGEHHWSKLEAQPLPTRAIHGSFSLAVNYHAFKTYCTQEQGLALFPLHQHLSLNLGCLLFLPEASSYLETNNAYERFVNDYGPDDFFIQKKFVEQHIEDLSFRDIIATLRLSAYDAQIFLQISPHLQGLIDSITDHERWVLYQAIHRIWDSYYPLGEDNKLAFELGNLLFQLRFYREAIIYYDFSLKIYGLSAIVLYNIALSYCLLDEYSNALPIIEELKKHNPENKDLAMLVEKFAPVASHPSK</sequence>
<dbReference type="AlphaFoldDB" id="A0A915YBF8"/>
<dbReference type="EMBL" id="AP026867">
    <property type="protein sequence ID" value="BDS09998.1"/>
    <property type="molecule type" value="Genomic_DNA"/>
</dbReference>
<dbReference type="InterPro" id="IPR011990">
    <property type="entry name" value="TPR-like_helical_dom_sf"/>
</dbReference>
<dbReference type="InterPro" id="IPR019734">
    <property type="entry name" value="TPR_rpt"/>
</dbReference>
<proteinExistence type="predicted"/>
<dbReference type="SUPFAM" id="SSF48452">
    <property type="entry name" value="TPR-like"/>
    <property type="match status" value="1"/>
</dbReference>
<dbReference type="Gene3D" id="3.40.50.12710">
    <property type="match status" value="1"/>
</dbReference>
<accession>A0A915YBF8</accession>
<dbReference type="KEGG" id="aup:AsAng_0007030"/>
<evidence type="ECO:0000313" key="2">
    <source>
        <dbReference type="Proteomes" id="UP001060919"/>
    </source>
</evidence>